<dbReference type="InterPro" id="IPR034660">
    <property type="entry name" value="DinB/YfiT-like"/>
</dbReference>
<dbReference type="InterPro" id="IPR024344">
    <property type="entry name" value="MDMPI_metal-binding"/>
</dbReference>
<feature type="domain" description="Mycothiol-dependent maleylpyruvate isomerase metal-binding" evidence="1">
    <location>
        <begin position="14"/>
        <end position="150"/>
    </location>
</feature>
<dbReference type="EMBL" id="BOMV01000065">
    <property type="protein sequence ID" value="GIE98796.1"/>
    <property type="molecule type" value="Genomic_DNA"/>
</dbReference>
<dbReference type="Pfam" id="PF11716">
    <property type="entry name" value="MDMPI_N"/>
    <property type="match status" value="1"/>
</dbReference>
<name>A0A919MT17_9ACTN</name>
<dbReference type="NCBIfam" id="TIGR03083">
    <property type="entry name" value="maleylpyruvate isomerase family mycothiol-dependent enzyme"/>
    <property type="match status" value="1"/>
</dbReference>
<dbReference type="Proteomes" id="UP000636960">
    <property type="component" value="Unassembled WGS sequence"/>
</dbReference>
<protein>
    <recommendedName>
        <fullName evidence="1">Mycothiol-dependent maleylpyruvate isomerase metal-binding domain-containing protein</fullName>
    </recommendedName>
</protein>
<dbReference type="InterPro" id="IPR017517">
    <property type="entry name" value="Maleyloyr_isom"/>
</dbReference>
<dbReference type="SUPFAM" id="SSF109854">
    <property type="entry name" value="DinB/YfiT-like putative metalloenzymes"/>
    <property type="match status" value="1"/>
</dbReference>
<keyword evidence="3" id="KW-1185">Reference proteome</keyword>
<reference evidence="2" key="1">
    <citation type="submission" date="2021-01" db="EMBL/GenBank/DDBJ databases">
        <title>Whole genome shotgun sequence of Actinoplanes rishiriensis NBRC 108556.</title>
        <authorList>
            <person name="Komaki H."/>
            <person name="Tamura T."/>
        </authorList>
    </citation>
    <scope>NUCLEOTIDE SEQUENCE</scope>
    <source>
        <strain evidence="2">NBRC 108556</strain>
    </source>
</reference>
<dbReference type="GO" id="GO:0046872">
    <property type="term" value="F:metal ion binding"/>
    <property type="evidence" value="ECO:0007669"/>
    <property type="project" value="InterPro"/>
</dbReference>
<gene>
    <name evidence="2" type="ORF">Ari01nite_62610</name>
</gene>
<dbReference type="RefSeq" id="WP_203785802.1">
    <property type="nucleotide sequence ID" value="NZ_BOMV01000065.1"/>
</dbReference>
<comment type="caution">
    <text evidence="2">The sequence shown here is derived from an EMBL/GenBank/DDBJ whole genome shotgun (WGS) entry which is preliminary data.</text>
</comment>
<organism evidence="2 3">
    <name type="scientific">Paractinoplanes rishiriensis</name>
    <dbReference type="NCBI Taxonomy" id="1050105"/>
    <lineage>
        <taxon>Bacteria</taxon>
        <taxon>Bacillati</taxon>
        <taxon>Actinomycetota</taxon>
        <taxon>Actinomycetes</taxon>
        <taxon>Micromonosporales</taxon>
        <taxon>Micromonosporaceae</taxon>
        <taxon>Paractinoplanes</taxon>
    </lineage>
</organism>
<accession>A0A919MT17</accession>
<proteinExistence type="predicted"/>
<dbReference type="AlphaFoldDB" id="A0A919MT17"/>
<evidence type="ECO:0000313" key="3">
    <source>
        <dbReference type="Proteomes" id="UP000636960"/>
    </source>
</evidence>
<dbReference type="Gene3D" id="1.20.120.450">
    <property type="entry name" value="dinb family like domain"/>
    <property type="match status" value="1"/>
</dbReference>
<evidence type="ECO:0000313" key="2">
    <source>
        <dbReference type="EMBL" id="GIE98796.1"/>
    </source>
</evidence>
<evidence type="ECO:0000259" key="1">
    <source>
        <dbReference type="Pfam" id="PF11716"/>
    </source>
</evidence>
<sequence>MTSPLPADRVIAALRSGHDDLAGYAAGLDEKGLAGPSGAAEWPVAQVLSHLGSGAEIGLATLDRALAGGGKPPEGANESVWDRWNAMSPAEQRDGFLVSNEKLVSRYESLDAATREDLRIDLGFLPAPVSVAEAARLRLSEFALHDWDVRAVAQPGATVAYSAVPLLLDGYGPMLAWIARPHELGGRQAALAVQLREPQAQYGLVLGDEVALSAGAPAEPDGVLRLPAEAWLRLLTGRLGPQFTPSGVEAQGPVTLDDLRRVFPGF</sequence>